<dbReference type="Pfam" id="PF08690">
    <property type="entry name" value="GET2"/>
    <property type="match status" value="1"/>
</dbReference>
<dbReference type="GO" id="GO:0006890">
    <property type="term" value="P:retrograde vesicle-mediated transport, Golgi to endoplasmic reticulum"/>
    <property type="evidence" value="ECO:0007669"/>
    <property type="project" value="TreeGrafter"/>
</dbReference>
<evidence type="ECO:0000313" key="6">
    <source>
        <dbReference type="EMBL" id="CDO51476.1"/>
    </source>
</evidence>
<accession>A0A0J9X2Z6</accession>
<keyword evidence="3 5" id="KW-0472">Membrane</keyword>
<dbReference type="PANTHER" id="PTHR28263:SF1">
    <property type="entry name" value="GOLGI TO ER TRAFFIC PROTEIN 2"/>
    <property type="match status" value="1"/>
</dbReference>
<evidence type="ECO:0000256" key="3">
    <source>
        <dbReference type="ARBA" id="ARBA00023136"/>
    </source>
</evidence>
<dbReference type="EMBL" id="CCBN010000001">
    <property type="protein sequence ID" value="CDO51476.1"/>
    <property type="molecule type" value="Genomic_DNA"/>
</dbReference>
<feature type="transmembrane region" description="Helical" evidence="5">
    <location>
        <begin position="164"/>
        <end position="183"/>
    </location>
</feature>
<keyword evidence="1 5" id="KW-0812">Transmembrane</keyword>
<organism evidence="6 7">
    <name type="scientific">Geotrichum candidum</name>
    <name type="common">Oospora lactis</name>
    <name type="synonym">Dipodascus geotrichum</name>
    <dbReference type="NCBI Taxonomy" id="1173061"/>
    <lineage>
        <taxon>Eukaryota</taxon>
        <taxon>Fungi</taxon>
        <taxon>Dikarya</taxon>
        <taxon>Ascomycota</taxon>
        <taxon>Saccharomycotina</taxon>
        <taxon>Dipodascomycetes</taxon>
        <taxon>Dipodascales</taxon>
        <taxon>Dipodascaceae</taxon>
        <taxon>Geotrichum</taxon>
    </lineage>
</organism>
<proteinExistence type="predicted"/>
<protein>
    <recommendedName>
        <fullName evidence="8">Golgi to ER traffic protein 2</fullName>
    </recommendedName>
</protein>
<feature type="compositionally biased region" description="Basic and acidic residues" evidence="4">
    <location>
        <begin position="34"/>
        <end position="45"/>
    </location>
</feature>
<gene>
    <name evidence="6" type="ORF">BN980_GECA01s06852g</name>
</gene>
<keyword evidence="2 5" id="KW-1133">Transmembrane helix</keyword>
<feature type="region of interest" description="Disordered" evidence="4">
    <location>
        <begin position="14"/>
        <end position="55"/>
    </location>
</feature>
<keyword evidence="7" id="KW-1185">Reference proteome</keyword>
<reference evidence="6" key="1">
    <citation type="submission" date="2014-03" db="EMBL/GenBank/DDBJ databases">
        <authorList>
            <person name="Casaregola S."/>
        </authorList>
    </citation>
    <scope>NUCLEOTIDE SEQUENCE [LARGE SCALE GENOMIC DNA]</scope>
    <source>
        <strain evidence="6">CLIB 918</strain>
    </source>
</reference>
<dbReference type="STRING" id="1173061.A0A0J9X2Z6"/>
<name>A0A0J9X2Z6_GEOCN</name>
<feature type="transmembrane region" description="Helical" evidence="5">
    <location>
        <begin position="268"/>
        <end position="285"/>
    </location>
</feature>
<evidence type="ECO:0008006" key="8">
    <source>
        <dbReference type="Google" id="ProtNLM"/>
    </source>
</evidence>
<dbReference type="InterPro" id="IPR028143">
    <property type="entry name" value="Get2/sif1"/>
</dbReference>
<dbReference type="OrthoDB" id="4096840at2759"/>
<comment type="caution">
    <text evidence="6">The sequence shown here is derived from an EMBL/GenBank/DDBJ whole genome shotgun (WGS) entry which is preliminary data.</text>
</comment>
<dbReference type="Proteomes" id="UP000242525">
    <property type="component" value="Unassembled WGS sequence"/>
</dbReference>
<evidence type="ECO:0000313" key="7">
    <source>
        <dbReference type="Proteomes" id="UP000242525"/>
    </source>
</evidence>
<evidence type="ECO:0000256" key="4">
    <source>
        <dbReference type="SAM" id="MobiDB-lite"/>
    </source>
</evidence>
<evidence type="ECO:0000256" key="1">
    <source>
        <dbReference type="ARBA" id="ARBA00022692"/>
    </source>
</evidence>
<sequence>MPTAQELRERRQARIKNGARNRLEQITKTALPDDASRDYKEHDVPQVKPAVPELTSGISTDDINLIHEDPESDIIEIVRQEQQSQLDIEDDVSPEFANDPLFKLLKELNTSMEAGGDIPTNFDPSALFASMPGMGNIGAGGPGASQAPPPPVAVKSRATVMMDLTWTLIHFVSNLVLAFYLGLHKSHEIAFNENGEVEATAVGEVPSSARLLWYFATLQLILQSSKFFFEARVPPPPSKIVSLASFLPQPFSGYVIMGVRYVRIIQTILQDFCLLLFIAGIASYFN</sequence>
<dbReference type="PANTHER" id="PTHR28263">
    <property type="entry name" value="GOLGI TO ER TRAFFIC PROTEIN 2"/>
    <property type="match status" value="1"/>
</dbReference>
<dbReference type="AlphaFoldDB" id="A0A0J9X2Z6"/>
<evidence type="ECO:0000256" key="5">
    <source>
        <dbReference type="SAM" id="Phobius"/>
    </source>
</evidence>
<evidence type="ECO:0000256" key="2">
    <source>
        <dbReference type="ARBA" id="ARBA00022989"/>
    </source>
</evidence>